<dbReference type="RefSeq" id="WP_307396617.1">
    <property type="nucleotide sequence ID" value="NZ_BAAADK010000008.1"/>
</dbReference>
<sequence length="76" mass="8997">MSYRYVCRYCNQQLGLLTNNQLNEQELGFHTLSPEEKENILKKQENGDTHVHIVCEHCQDTIQRHPELLLHPNILQ</sequence>
<evidence type="ECO:0000313" key="1">
    <source>
        <dbReference type="EMBL" id="MDQ0167582.1"/>
    </source>
</evidence>
<comment type="caution">
    <text evidence="1">The sequence shown here is derived from an EMBL/GenBank/DDBJ whole genome shotgun (WGS) entry which is preliminary data.</text>
</comment>
<gene>
    <name evidence="1" type="ORF">J2S11_003507</name>
</gene>
<accession>A0ABT9W3D3</accession>
<dbReference type="Pfam" id="PF10955">
    <property type="entry name" value="Fin"/>
    <property type="match status" value="1"/>
</dbReference>
<dbReference type="InterPro" id="IPR020115">
    <property type="entry name" value="Fin"/>
</dbReference>
<evidence type="ECO:0008006" key="3">
    <source>
        <dbReference type="Google" id="ProtNLM"/>
    </source>
</evidence>
<keyword evidence="2" id="KW-1185">Reference proteome</keyword>
<dbReference type="EMBL" id="JAUSTY010000017">
    <property type="protein sequence ID" value="MDQ0167582.1"/>
    <property type="molecule type" value="Genomic_DNA"/>
</dbReference>
<dbReference type="Proteomes" id="UP001235840">
    <property type="component" value="Unassembled WGS sequence"/>
</dbReference>
<proteinExistence type="predicted"/>
<reference evidence="1 2" key="1">
    <citation type="submission" date="2023-07" db="EMBL/GenBank/DDBJ databases">
        <title>Genomic Encyclopedia of Type Strains, Phase IV (KMG-IV): sequencing the most valuable type-strain genomes for metagenomic binning, comparative biology and taxonomic classification.</title>
        <authorList>
            <person name="Goeker M."/>
        </authorList>
    </citation>
    <scope>NUCLEOTIDE SEQUENCE [LARGE SCALE GENOMIC DNA]</scope>
    <source>
        <strain evidence="1 2">DSM 12751</strain>
    </source>
</reference>
<evidence type="ECO:0000313" key="2">
    <source>
        <dbReference type="Proteomes" id="UP001235840"/>
    </source>
</evidence>
<name>A0ABT9W3D3_9BACI</name>
<organism evidence="1 2">
    <name type="scientific">Caldalkalibacillus horti</name>
    <dbReference type="NCBI Taxonomy" id="77523"/>
    <lineage>
        <taxon>Bacteria</taxon>
        <taxon>Bacillati</taxon>
        <taxon>Bacillota</taxon>
        <taxon>Bacilli</taxon>
        <taxon>Bacillales</taxon>
        <taxon>Bacillaceae</taxon>
        <taxon>Caldalkalibacillus</taxon>
    </lineage>
</organism>
<protein>
    <recommendedName>
        <fullName evidence="3">Anti-sigma-F factor Fin family protein</fullName>
    </recommendedName>
</protein>